<proteinExistence type="predicted"/>
<evidence type="ECO:0000313" key="1">
    <source>
        <dbReference type="EMBL" id="GBN30531.1"/>
    </source>
</evidence>
<accession>A0A4Y2MTN8</accession>
<sequence length="97" mass="11351">MAHTYWRTLYVVPDRRGLNVLCGEKNTYYKCKRSHNNVSDAHIAKKSSDLKMQRRREDNWCPGIIFFSSAIAITGLEKVNDALCRALFFRSFTMFHC</sequence>
<dbReference type="EMBL" id="BGPR01007931">
    <property type="protein sequence ID" value="GBN30531.1"/>
    <property type="molecule type" value="Genomic_DNA"/>
</dbReference>
<gene>
    <name evidence="1" type="ORF">AVEN_163638_1</name>
</gene>
<name>A0A4Y2MTN8_ARAVE</name>
<protein>
    <submittedName>
        <fullName evidence="1">Uncharacterized protein</fullName>
    </submittedName>
</protein>
<dbReference type="Proteomes" id="UP000499080">
    <property type="component" value="Unassembled WGS sequence"/>
</dbReference>
<dbReference type="AlphaFoldDB" id="A0A4Y2MTN8"/>
<keyword evidence="2" id="KW-1185">Reference proteome</keyword>
<evidence type="ECO:0000313" key="2">
    <source>
        <dbReference type="Proteomes" id="UP000499080"/>
    </source>
</evidence>
<comment type="caution">
    <text evidence="1">The sequence shown here is derived from an EMBL/GenBank/DDBJ whole genome shotgun (WGS) entry which is preliminary data.</text>
</comment>
<organism evidence="1 2">
    <name type="scientific">Araneus ventricosus</name>
    <name type="common">Orbweaver spider</name>
    <name type="synonym">Epeira ventricosa</name>
    <dbReference type="NCBI Taxonomy" id="182803"/>
    <lineage>
        <taxon>Eukaryota</taxon>
        <taxon>Metazoa</taxon>
        <taxon>Ecdysozoa</taxon>
        <taxon>Arthropoda</taxon>
        <taxon>Chelicerata</taxon>
        <taxon>Arachnida</taxon>
        <taxon>Araneae</taxon>
        <taxon>Araneomorphae</taxon>
        <taxon>Entelegynae</taxon>
        <taxon>Araneoidea</taxon>
        <taxon>Araneidae</taxon>
        <taxon>Araneus</taxon>
    </lineage>
</organism>
<reference evidence="1 2" key="1">
    <citation type="journal article" date="2019" name="Sci. Rep.">
        <title>Orb-weaving spider Araneus ventricosus genome elucidates the spidroin gene catalogue.</title>
        <authorList>
            <person name="Kono N."/>
            <person name="Nakamura H."/>
            <person name="Ohtoshi R."/>
            <person name="Moran D.A.P."/>
            <person name="Shinohara A."/>
            <person name="Yoshida Y."/>
            <person name="Fujiwara M."/>
            <person name="Mori M."/>
            <person name="Tomita M."/>
            <person name="Arakawa K."/>
        </authorList>
    </citation>
    <scope>NUCLEOTIDE SEQUENCE [LARGE SCALE GENOMIC DNA]</scope>
</reference>